<sequence>MNLNIFRRWRAERFAQLLDEANGGRRHHIRSRVDDDLAELVTVGQRVRGAQPSVDIDVDPTFRDELRIMLLAAAEQAAMQNAGGAEQGARRTGGAGSRATRGGQRTRARVRGSIIVGVAVGAIAVSGMSAASENALPGDALYGVKRSTERAQLALASSDLSRGQLFLDFAQTRLAEAIAVRDDRVGFAAVLDDMDADTRQGIKLLNTSAAQRRDAAALDAIGTFLTGQRRQITELLDSTSPANSQRVSDSLTLLDSIGRRADLLRAALQCGADPAARVDNLGPLPRACGGSRSSNGQQQSSSQESRPQNTRTPASPRPEVSAEPELTPTSDPERQLEQGTILKKPAGDTTAPVDARPAE</sequence>
<evidence type="ECO:0000259" key="3">
    <source>
        <dbReference type="Pfam" id="PF18915"/>
    </source>
</evidence>
<dbReference type="AlphaFoldDB" id="A0A495JL58"/>
<feature type="transmembrane region" description="Helical" evidence="2">
    <location>
        <begin position="110"/>
        <end position="131"/>
    </location>
</feature>
<evidence type="ECO:0000256" key="2">
    <source>
        <dbReference type="SAM" id="Phobius"/>
    </source>
</evidence>
<name>A0A495JL58_9ACTN</name>
<feature type="region of interest" description="Disordered" evidence="1">
    <location>
        <begin position="82"/>
        <end position="106"/>
    </location>
</feature>
<keyword evidence="2" id="KW-0812">Transmembrane</keyword>
<protein>
    <recommendedName>
        <fullName evidence="3">DUF5667 domain-containing protein</fullName>
    </recommendedName>
</protein>
<keyword evidence="2" id="KW-1133">Transmembrane helix</keyword>
<dbReference type="Proteomes" id="UP000277671">
    <property type="component" value="Unassembled WGS sequence"/>
</dbReference>
<reference evidence="4 5" key="1">
    <citation type="submission" date="2018-10" db="EMBL/GenBank/DDBJ databases">
        <title>Sequencing the genomes of 1000 actinobacteria strains.</title>
        <authorList>
            <person name="Klenk H.-P."/>
        </authorList>
    </citation>
    <scope>NUCLEOTIDE SEQUENCE [LARGE SCALE GENOMIC DNA]</scope>
    <source>
        <strain evidence="4 5">DSM 45175</strain>
    </source>
</reference>
<keyword evidence="5" id="KW-1185">Reference proteome</keyword>
<dbReference type="InterPro" id="IPR043725">
    <property type="entry name" value="DUF5667"/>
</dbReference>
<feature type="region of interest" description="Disordered" evidence="1">
    <location>
        <begin position="275"/>
        <end position="359"/>
    </location>
</feature>
<evidence type="ECO:0000256" key="1">
    <source>
        <dbReference type="SAM" id="MobiDB-lite"/>
    </source>
</evidence>
<gene>
    <name evidence="4" type="ORF">BDK92_3100</name>
</gene>
<feature type="domain" description="DUF5667" evidence="3">
    <location>
        <begin position="135"/>
        <end position="205"/>
    </location>
</feature>
<evidence type="ECO:0000313" key="5">
    <source>
        <dbReference type="Proteomes" id="UP000277671"/>
    </source>
</evidence>
<dbReference type="EMBL" id="RBKT01000001">
    <property type="protein sequence ID" value="RKR88769.1"/>
    <property type="molecule type" value="Genomic_DNA"/>
</dbReference>
<organism evidence="4 5">
    <name type="scientific">Micromonospora pisi</name>
    <dbReference type="NCBI Taxonomy" id="589240"/>
    <lineage>
        <taxon>Bacteria</taxon>
        <taxon>Bacillati</taxon>
        <taxon>Actinomycetota</taxon>
        <taxon>Actinomycetes</taxon>
        <taxon>Micromonosporales</taxon>
        <taxon>Micromonosporaceae</taxon>
        <taxon>Micromonospora</taxon>
    </lineage>
</organism>
<comment type="caution">
    <text evidence="4">The sequence shown here is derived from an EMBL/GenBank/DDBJ whole genome shotgun (WGS) entry which is preliminary data.</text>
</comment>
<keyword evidence="2" id="KW-0472">Membrane</keyword>
<feature type="compositionally biased region" description="Low complexity" evidence="1">
    <location>
        <begin position="290"/>
        <end position="309"/>
    </location>
</feature>
<dbReference type="Pfam" id="PF18915">
    <property type="entry name" value="DUF5667"/>
    <property type="match status" value="1"/>
</dbReference>
<accession>A0A495JL58</accession>
<evidence type="ECO:0000313" key="4">
    <source>
        <dbReference type="EMBL" id="RKR88769.1"/>
    </source>
</evidence>
<proteinExistence type="predicted"/>